<dbReference type="STRING" id="278944.A0A4Z1HB22"/>
<name>A0A4Z1HB22_9HELO</name>
<reference evidence="1 2" key="1">
    <citation type="submission" date="2017-12" db="EMBL/GenBank/DDBJ databases">
        <title>Comparative genomics of Botrytis spp.</title>
        <authorList>
            <person name="Valero-Jimenez C.A."/>
            <person name="Tapia P."/>
            <person name="Veloso J."/>
            <person name="Silva-Moreno E."/>
            <person name="Staats M."/>
            <person name="Valdes J.H."/>
            <person name="Van Kan J.A.L."/>
        </authorList>
    </citation>
    <scope>NUCLEOTIDE SEQUENCE [LARGE SCALE GENOMIC DNA]</scope>
    <source>
        <strain evidence="1 2">MUCL2120</strain>
    </source>
</reference>
<organism evidence="1 2">
    <name type="scientific">Botryotinia narcissicola</name>
    <dbReference type="NCBI Taxonomy" id="278944"/>
    <lineage>
        <taxon>Eukaryota</taxon>
        <taxon>Fungi</taxon>
        <taxon>Dikarya</taxon>
        <taxon>Ascomycota</taxon>
        <taxon>Pezizomycotina</taxon>
        <taxon>Leotiomycetes</taxon>
        <taxon>Helotiales</taxon>
        <taxon>Sclerotiniaceae</taxon>
        <taxon>Botryotinia</taxon>
    </lineage>
</organism>
<comment type="caution">
    <text evidence="1">The sequence shown here is derived from an EMBL/GenBank/DDBJ whole genome shotgun (WGS) entry which is preliminary data.</text>
</comment>
<evidence type="ECO:0008006" key="3">
    <source>
        <dbReference type="Google" id="ProtNLM"/>
    </source>
</evidence>
<dbReference type="InterPro" id="IPR011009">
    <property type="entry name" value="Kinase-like_dom_sf"/>
</dbReference>
<dbReference type="Gene3D" id="3.90.1200.10">
    <property type="match status" value="1"/>
</dbReference>
<evidence type="ECO:0000313" key="1">
    <source>
        <dbReference type="EMBL" id="TGO46274.1"/>
    </source>
</evidence>
<gene>
    <name evidence="1" type="ORF">BOTNAR_0599g00030</name>
</gene>
<sequence>MVGIIEFTDKVRWVARIRMPRLGESTYDEATVKRQMSCELNAISLVRQQSSILTPEVHAFEMSNDSNVELSAVQLPKIGTIISINEDGTYEQGPIPGIGGPFDTATAFYTAWASNVEFRMSEDKLRAASGPYAAEIIPRVVSFPAAVSKIASKLSVRDNGPFPLCRGDFGHNSIIVDDKYRIAGLIDWEMSFAGPWEIFGDFPLTLSVTPPAMNAPFNYDRNGLHIVPVLI</sequence>
<dbReference type="AlphaFoldDB" id="A0A4Z1HB22"/>
<dbReference type="PANTHER" id="PTHR21310:SF37">
    <property type="entry name" value="AMINOGLYCOSIDE PHOSPHOTRANSFERASE DOMAIN-CONTAINING PROTEIN"/>
    <property type="match status" value="1"/>
</dbReference>
<dbReference type="PANTHER" id="PTHR21310">
    <property type="entry name" value="AMINOGLYCOSIDE PHOSPHOTRANSFERASE-RELATED-RELATED"/>
    <property type="match status" value="1"/>
</dbReference>
<dbReference type="InterPro" id="IPR051678">
    <property type="entry name" value="AGP_Transferase"/>
</dbReference>
<dbReference type="EMBL" id="PQXJ01000599">
    <property type="protein sequence ID" value="TGO46274.1"/>
    <property type="molecule type" value="Genomic_DNA"/>
</dbReference>
<dbReference type="SUPFAM" id="SSF56112">
    <property type="entry name" value="Protein kinase-like (PK-like)"/>
    <property type="match status" value="1"/>
</dbReference>
<protein>
    <recommendedName>
        <fullName evidence="3">Aminoglycoside phosphotransferase domain-containing protein</fullName>
    </recommendedName>
</protein>
<accession>A0A4Z1HB22</accession>
<dbReference type="Proteomes" id="UP000297452">
    <property type="component" value="Unassembled WGS sequence"/>
</dbReference>
<keyword evidence="2" id="KW-1185">Reference proteome</keyword>
<proteinExistence type="predicted"/>
<dbReference type="OrthoDB" id="10003767at2759"/>
<evidence type="ECO:0000313" key="2">
    <source>
        <dbReference type="Proteomes" id="UP000297452"/>
    </source>
</evidence>